<reference evidence="2 3" key="1">
    <citation type="submission" date="2021-04" db="EMBL/GenBank/DDBJ databases">
        <title>The complete genome sequence of Neokomagataea sp. TBRC 2177.</title>
        <authorList>
            <person name="Charoenyingcharoen P."/>
            <person name="Yukphan P."/>
        </authorList>
    </citation>
    <scope>NUCLEOTIDE SEQUENCE [LARGE SCALE GENOMIC DNA]</scope>
    <source>
        <strain evidence="2 3">TBRC 2177</strain>
    </source>
</reference>
<dbReference type="Gene3D" id="2.160.20.20">
    <property type="match status" value="1"/>
</dbReference>
<gene>
    <name evidence="2" type="ORF">KB213_07135</name>
</gene>
<name>A0ABS5E7E8_9PROT</name>
<dbReference type="Pfam" id="PF13403">
    <property type="entry name" value="Hint_2"/>
    <property type="match status" value="1"/>
</dbReference>
<dbReference type="SUPFAM" id="SSF51294">
    <property type="entry name" value="Hedgehog/intein (Hint) domain"/>
    <property type="match status" value="1"/>
</dbReference>
<protein>
    <submittedName>
        <fullName evidence="2">Hint domain-containing protein</fullName>
    </submittedName>
</protein>
<dbReference type="EMBL" id="JAGRQH010000003">
    <property type="protein sequence ID" value="MBR0559824.1"/>
    <property type="molecule type" value="Genomic_DNA"/>
</dbReference>
<keyword evidence="3" id="KW-1185">Reference proteome</keyword>
<feature type="domain" description="Hedgehog/Intein (Hint)" evidence="1">
    <location>
        <begin position="206"/>
        <end position="341"/>
    </location>
</feature>
<proteinExistence type="predicted"/>
<dbReference type="InterPro" id="IPR012332">
    <property type="entry name" value="Autotransporter_pectin_lyase_C"/>
</dbReference>
<evidence type="ECO:0000313" key="3">
    <source>
        <dbReference type="Proteomes" id="UP000677812"/>
    </source>
</evidence>
<dbReference type="RefSeq" id="WP_211681616.1">
    <property type="nucleotide sequence ID" value="NZ_JAGRQH010000003.1"/>
</dbReference>
<dbReference type="Proteomes" id="UP000677812">
    <property type="component" value="Unassembled WGS sequence"/>
</dbReference>
<sequence length="512" mass="54881">MSDNSKYGTGDIVSYGHTKTLNINGQSTGDVIEAGGYENAEAELPYYDNGVVNVYDATITGEDSQLAIGTGAKAHGVIVDNKGLLYVGHQSFAEDIAVKSGGTIEVDFGKEYYSGAKIENLTISSGGTLTMYPTSDPDDQAPDIENVDLEPGAIIREGFTNISVGDGKVFFATYYGQVFSSTLSSNKSNIKIVQNEDAWIVEEGTPCYCRGTLIRTAGGDVPVEHLQIGDQLHTQSNGLRAIRWIGRRSYSGQFASGNRDVLPVTFRRGALGGGLPTQDLSVSPLHAMFLDGALIPAVMLVNGRSIVQAEGMDEVAYFHIELESHDVIFANDAPSETFIDDDSRGMFHNAHEYKALYPEVEAGLPHYCAPRLEEGAELQVIRDRLVALCDGSVVSVIDVEGFVDVVTRDTVAGWARSLDHAEAVTLDVIINGHVVGQVTANQPRADVGGDVGFTFVLPQALAAHERHVIEVRRVQSGAALGHSPWVLDQLERHDALDQAKTVVAGGMRSAAA</sequence>
<evidence type="ECO:0000313" key="2">
    <source>
        <dbReference type="EMBL" id="MBR0559824.1"/>
    </source>
</evidence>
<dbReference type="InterPro" id="IPR028992">
    <property type="entry name" value="Hedgehog/Intein_dom"/>
</dbReference>
<dbReference type="InterPro" id="IPR036844">
    <property type="entry name" value="Hint_dom_sf"/>
</dbReference>
<organism evidence="2 3">
    <name type="scientific">Neokomagataea anthophila</name>
    <dbReference type="NCBI Taxonomy" id="2826925"/>
    <lineage>
        <taxon>Bacteria</taxon>
        <taxon>Pseudomonadati</taxon>
        <taxon>Pseudomonadota</taxon>
        <taxon>Alphaproteobacteria</taxon>
        <taxon>Acetobacterales</taxon>
        <taxon>Acetobacteraceae</taxon>
        <taxon>Neokomagataea</taxon>
    </lineage>
</organism>
<comment type="caution">
    <text evidence="2">The sequence shown here is derived from an EMBL/GenBank/DDBJ whole genome shotgun (WGS) entry which is preliminary data.</text>
</comment>
<accession>A0ABS5E7E8</accession>
<evidence type="ECO:0000259" key="1">
    <source>
        <dbReference type="Pfam" id="PF13403"/>
    </source>
</evidence>